<evidence type="ECO:0000313" key="4">
    <source>
        <dbReference type="EMBL" id="SVB57525.1"/>
    </source>
</evidence>
<protein>
    <recommendedName>
        <fullName evidence="5">Demethylmenaquinone methyltransferase</fullName>
    </recommendedName>
</protein>
<dbReference type="Gene3D" id="3.40.50.150">
    <property type="entry name" value="Vaccinia Virus protein VP39"/>
    <property type="match status" value="1"/>
</dbReference>
<dbReference type="PROSITE" id="PS51608">
    <property type="entry name" value="SAM_MT_UBIE"/>
    <property type="match status" value="1"/>
</dbReference>
<dbReference type="InterPro" id="IPR023576">
    <property type="entry name" value="UbiE/COQ5_MeTrFase_CS"/>
</dbReference>
<dbReference type="AlphaFoldDB" id="A0A382F4B6"/>
<evidence type="ECO:0008006" key="5">
    <source>
        <dbReference type="Google" id="ProtNLM"/>
    </source>
</evidence>
<dbReference type="PANTHER" id="PTHR43591:SF24">
    <property type="entry name" value="2-METHOXY-6-POLYPRENYL-1,4-BENZOQUINOL METHYLASE, MITOCHONDRIAL"/>
    <property type="match status" value="1"/>
</dbReference>
<evidence type="ECO:0000256" key="2">
    <source>
        <dbReference type="ARBA" id="ARBA00022679"/>
    </source>
</evidence>
<gene>
    <name evidence="4" type="ORF">METZ01_LOCUS210379</name>
</gene>
<dbReference type="InterPro" id="IPR029063">
    <property type="entry name" value="SAM-dependent_MTases_sf"/>
</dbReference>
<dbReference type="InterPro" id="IPR004033">
    <property type="entry name" value="UbiE/COQ5_MeTrFase"/>
</dbReference>
<keyword evidence="2" id="KW-0808">Transferase</keyword>
<dbReference type="NCBIfam" id="TIGR01934">
    <property type="entry name" value="MenG_MenH_UbiE"/>
    <property type="match status" value="1"/>
</dbReference>
<dbReference type="CDD" id="cd02440">
    <property type="entry name" value="AdoMet_MTases"/>
    <property type="match status" value="1"/>
</dbReference>
<dbReference type="Pfam" id="PF01209">
    <property type="entry name" value="Ubie_methyltran"/>
    <property type="match status" value="1"/>
</dbReference>
<evidence type="ECO:0000256" key="3">
    <source>
        <dbReference type="ARBA" id="ARBA00022691"/>
    </source>
</evidence>
<reference evidence="4" key="1">
    <citation type="submission" date="2018-05" db="EMBL/GenBank/DDBJ databases">
        <authorList>
            <person name="Lanie J.A."/>
            <person name="Ng W.-L."/>
            <person name="Kazmierczak K.M."/>
            <person name="Andrzejewski T.M."/>
            <person name="Davidsen T.M."/>
            <person name="Wayne K.J."/>
            <person name="Tettelin H."/>
            <person name="Glass J.I."/>
            <person name="Rusch D."/>
            <person name="Podicherti R."/>
            <person name="Tsui H.-C.T."/>
            <person name="Winkler M.E."/>
        </authorList>
    </citation>
    <scope>NUCLEOTIDE SEQUENCE</scope>
</reference>
<proteinExistence type="inferred from homology"/>
<name>A0A382F4B6_9ZZZZ</name>
<dbReference type="PANTHER" id="PTHR43591">
    <property type="entry name" value="METHYLTRANSFERASE"/>
    <property type="match status" value="1"/>
</dbReference>
<evidence type="ECO:0000256" key="1">
    <source>
        <dbReference type="ARBA" id="ARBA00022603"/>
    </source>
</evidence>
<dbReference type="GO" id="GO:0008425">
    <property type="term" value="F:2-methoxy-6-polyprenyl-1,4-benzoquinol methyltransferase activity"/>
    <property type="evidence" value="ECO:0007669"/>
    <property type="project" value="TreeGrafter"/>
</dbReference>
<keyword evidence="1" id="KW-0489">Methyltransferase</keyword>
<accession>A0A382F4B6</accession>
<dbReference type="EMBL" id="UINC01047803">
    <property type="protein sequence ID" value="SVB57525.1"/>
    <property type="molecule type" value="Genomic_DNA"/>
</dbReference>
<dbReference type="HAMAP" id="MF_01813">
    <property type="entry name" value="MenG_UbiE_methyltr"/>
    <property type="match status" value="1"/>
</dbReference>
<dbReference type="SUPFAM" id="SSF53335">
    <property type="entry name" value="S-adenosyl-L-methionine-dependent methyltransferases"/>
    <property type="match status" value="1"/>
</dbReference>
<sequence length="248" mass="27970">MGTIFLTTEKPELLVSGANQIQAMFNAVAPKYDFLNRLLSMGCDRYWRKAAVSEFQSFENKAFLDVATGTADVTLEINRRDLKPTQIVGMDFSLSMLKLGNKKISNNRLSKAIKLILGSAENIPFKDHSFDGAITAFGVRNFMDAKQGLQEIYRILKPNGKIVVLEFSFPNNMILQWLYRYYFEKILPITGRIISGHKIAYSYLPSSVINFPQGEAFKKLLEYSGFKNVSLKPLTLGIVTLYIGIKNA</sequence>
<organism evidence="4">
    <name type="scientific">marine metagenome</name>
    <dbReference type="NCBI Taxonomy" id="408172"/>
    <lineage>
        <taxon>unclassified sequences</taxon>
        <taxon>metagenomes</taxon>
        <taxon>ecological metagenomes</taxon>
    </lineage>
</organism>
<dbReference type="PROSITE" id="PS01183">
    <property type="entry name" value="UBIE_1"/>
    <property type="match status" value="1"/>
</dbReference>
<dbReference type="GO" id="GO:0032259">
    <property type="term" value="P:methylation"/>
    <property type="evidence" value="ECO:0007669"/>
    <property type="project" value="UniProtKB-KW"/>
</dbReference>
<dbReference type="NCBIfam" id="NF001244">
    <property type="entry name" value="PRK00216.1-5"/>
    <property type="match status" value="1"/>
</dbReference>
<keyword evidence="3" id="KW-0949">S-adenosyl-L-methionine</keyword>